<dbReference type="PROSITE" id="PS00676">
    <property type="entry name" value="SIGMA54_INTERACT_2"/>
    <property type="match status" value="1"/>
</dbReference>
<dbReference type="Gene3D" id="3.40.50.2300">
    <property type="match status" value="1"/>
</dbReference>
<dbReference type="STRING" id="1239962.C943_04561"/>
<dbReference type="PROSITE" id="PS50045">
    <property type="entry name" value="SIGMA54_INTERACT_4"/>
    <property type="match status" value="1"/>
</dbReference>
<reference evidence="10" key="1">
    <citation type="submission" date="2013-01" db="EMBL/GenBank/DDBJ databases">
        <title>Genome assembly of Mariniradius saccharolyticus AK6.</title>
        <authorList>
            <person name="Vaidya B."/>
            <person name="Khatri I."/>
            <person name="Tanuku N.R.S."/>
            <person name="Subramanian S."/>
            <person name="Pinnaka A."/>
        </authorList>
    </citation>
    <scope>NUCLEOTIDE SEQUENCE [LARGE SCALE GENOMIC DNA]</scope>
    <source>
        <strain evidence="10">AK6</strain>
    </source>
</reference>
<dbReference type="SMART" id="SM00448">
    <property type="entry name" value="REC"/>
    <property type="match status" value="1"/>
</dbReference>
<evidence type="ECO:0000256" key="4">
    <source>
        <dbReference type="ARBA" id="ARBA00023125"/>
    </source>
</evidence>
<evidence type="ECO:0000259" key="9">
    <source>
        <dbReference type="PROSITE" id="PS50110"/>
    </source>
</evidence>
<dbReference type="PANTHER" id="PTHR32071">
    <property type="entry name" value="TRANSCRIPTIONAL REGULATORY PROTEIN"/>
    <property type="match status" value="1"/>
</dbReference>
<evidence type="ECO:0000256" key="1">
    <source>
        <dbReference type="ARBA" id="ARBA00022741"/>
    </source>
</evidence>
<dbReference type="FunFam" id="3.40.50.300:FF:000006">
    <property type="entry name" value="DNA-binding transcriptional regulator NtrC"/>
    <property type="match status" value="1"/>
</dbReference>
<keyword evidence="11" id="KW-1185">Reference proteome</keyword>
<keyword evidence="4" id="KW-0238">DNA-binding</keyword>
<dbReference type="InParanoid" id="M7XYX0"/>
<gene>
    <name evidence="10" type="ORF">C943_04561</name>
</gene>
<protein>
    <submittedName>
        <fullName evidence="10">Two-component response regulator transcriptional regulatory protein</fullName>
    </submittedName>
</protein>
<dbReference type="InterPro" id="IPR058031">
    <property type="entry name" value="AAA_lid_NorR"/>
</dbReference>
<dbReference type="Proteomes" id="UP000010953">
    <property type="component" value="Unassembled WGS sequence"/>
</dbReference>
<keyword evidence="1" id="KW-0547">Nucleotide-binding</keyword>
<dbReference type="FunCoup" id="M7XYX0">
    <property type="interactions" value="41"/>
</dbReference>
<dbReference type="Pfam" id="PF02954">
    <property type="entry name" value="HTH_8"/>
    <property type="match status" value="1"/>
</dbReference>
<dbReference type="InterPro" id="IPR002078">
    <property type="entry name" value="Sigma_54_int"/>
</dbReference>
<dbReference type="Gene3D" id="1.10.10.60">
    <property type="entry name" value="Homeodomain-like"/>
    <property type="match status" value="1"/>
</dbReference>
<evidence type="ECO:0000259" key="8">
    <source>
        <dbReference type="PROSITE" id="PS50045"/>
    </source>
</evidence>
<evidence type="ECO:0000256" key="2">
    <source>
        <dbReference type="ARBA" id="ARBA00022840"/>
    </source>
</evidence>
<dbReference type="PRINTS" id="PR01590">
    <property type="entry name" value="HTHFIS"/>
</dbReference>
<keyword evidence="6" id="KW-0597">Phosphoprotein</keyword>
<proteinExistence type="predicted"/>
<dbReference type="EMBL" id="AMZY02000009">
    <property type="protein sequence ID" value="EMS33682.1"/>
    <property type="molecule type" value="Genomic_DNA"/>
</dbReference>
<feature type="modified residue" description="4-aspartylphosphate" evidence="6">
    <location>
        <position position="73"/>
    </location>
</feature>
<dbReference type="Pfam" id="PF00158">
    <property type="entry name" value="Sigma54_activat"/>
    <property type="match status" value="1"/>
</dbReference>
<dbReference type="Gene3D" id="1.10.8.60">
    <property type="match status" value="1"/>
</dbReference>
<dbReference type="GO" id="GO:0000160">
    <property type="term" value="P:phosphorelay signal transduction system"/>
    <property type="evidence" value="ECO:0007669"/>
    <property type="project" value="InterPro"/>
</dbReference>
<dbReference type="AlphaFoldDB" id="M7XYX0"/>
<evidence type="ECO:0000256" key="7">
    <source>
        <dbReference type="SAM" id="MobiDB-lite"/>
    </source>
</evidence>
<evidence type="ECO:0000256" key="3">
    <source>
        <dbReference type="ARBA" id="ARBA00023015"/>
    </source>
</evidence>
<dbReference type="PROSITE" id="PS00688">
    <property type="entry name" value="SIGMA54_INTERACT_3"/>
    <property type="match status" value="1"/>
</dbReference>
<dbReference type="InterPro" id="IPR025944">
    <property type="entry name" value="Sigma_54_int_dom_CS"/>
</dbReference>
<sequence length="469" mass="52366">MKGIRSFLVPFLFDGKSNLPTMSKILLVEDDLSYSRIIKTFLERNNFEVLSANSVSKGLQLIGKEQPNLVIVDYRLPDGTGLQLLETSLNENDTLPFILITSYIDIRTAVKAMKLGAFEYITKPINPDELLATVRDALRQETPNPQSKKNEAPDPKDHLVGKSRASQQIDAHISIVAATDLSVLILGETGTGKEYAARKIHLQSPRSSKPFVAVDCGALSKELAASELFGHLKGSFTGALDDKTGHFEFANGGTIFLDEVGNLSYEVQVKLLRAIEERKIRKIGANTEIPLDIRIIAATNEDIRSGIQNGSFREDLFHRLNEFQIILEPLRRRREDIMQFAEFFVNQSNVRLGKSVTDFAPAVKEIFESYSWPGNLRELKNIVRRGVLLAPGSMFEKDLLPLELIAYANCSKIEIEGPEALKIESQESDLIRKALQESNNNKSLAAKLLGIDRKTLYNKLAKLRISQQG</sequence>
<dbReference type="SMART" id="SM00382">
    <property type="entry name" value="AAA"/>
    <property type="match status" value="1"/>
</dbReference>
<evidence type="ECO:0000256" key="6">
    <source>
        <dbReference type="PROSITE-ProRule" id="PRU00169"/>
    </source>
</evidence>
<dbReference type="SUPFAM" id="SSF52172">
    <property type="entry name" value="CheY-like"/>
    <property type="match status" value="1"/>
</dbReference>
<dbReference type="eggNOG" id="COG2204">
    <property type="taxonomic scope" value="Bacteria"/>
</dbReference>
<keyword evidence="2" id="KW-0067">ATP-binding</keyword>
<comment type="caution">
    <text evidence="10">The sequence shown here is derived from an EMBL/GenBank/DDBJ whole genome shotgun (WGS) entry which is preliminary data.</text>
</comment>
<dbReference type="InterPro" id="IPR009057">
    <property type="entry name" value="Homeodomain-like_sf"/>
</dbReference>
<evidence type="ECO:0000313" key="10">
    <source>
        <dbReference type="EMBL" id="EMS33682.1"/>
    </source>
</evidence>
<dbReference type="Gene3D" id="3.40.50.300">
    <property type="entry name" value="P-loop containing nucleotide triphosphate hydrolases"/>
    <property type="match status" value="1"/>
</dbReference>
<dbReference type="Pfam" id="PF00072">
    <property type="entry name" value="Response_reg"/>
    <property type="match status" value="1"/>
</dbReference>
<dbReference type="InterPro" id="IPR027417">
    <property type="entry name" value="P-loop_NTPase"/>
</dbReference>
<dbReference type="PROSITE" id="PS50110">
    <property type="entry name" value="RESPONSE_REGULATORY"/>
    <property type="match status" value="1"/>
</dbReference>
<keyword evidence="3" id="KW-0805">Transcription regulation</keyword>
<name>M7XYX0_9BACT</name>
<feature type="region of interest" description="Disordered" evidence="7">
    <location>
        <begin position="141"/>
        <end position="163"/>
    </location>
</feature>
<accession>M7XYX0</accession>
<dbReference type="InterPro" id="IPR025943">
    <property type="entry name" value="Sigma_54_int_dom_ATP-bd_2"/>
</dbReference>
<dbReference type="CDD" id="cd00009">
    <property type="entry name" value="AAA"/>
    <property type="match status" value="1"/>
</dbReference>
<dbReference type="GO" id="GO:0006355">
    <property type="term" value="P:regulation of DNA-templated transcription"/>
    <property type="evidence" value="ECO:0007669"/>
    <property type="project" value="InterPro"/>
</dbReference>
<dbReference type="Pfam" id="PF25601">
    <property type="entry name" value="AAA_lid_14"/>
    <property type="match status" value="1"/>
</dbReference>
<dbReference type="SUPFAM" id="SSF46689">
    <property type="entry name" value="Homeodomain-like"/>
    <property type="match status" value="1"/>
</dbReference>
<dbReference type="InterPro" id="IPR011006">
    <property type="entry name" value="CheY-like_superfamily"/>
</dbReference>
<dbReference type="PANTHER" id="PTHR32071:SF81">
    <property type="entry name" value="PROPIONATE CATABOLISM OPERON REGULATORY PROTEIN"/>
    <property type="match status" value="1"/>
</dbReference>
<organism evidence="10 11">
    <name type="scientific">Mariniradius saccharolyticus AK6</name>
    <dbReference type="NCBI Taxonomy" id="1239962"/>
    <lineage>
        <taxon>Bacteria</taxon>
        <taxon>Pseudomonadati</taxon>
        <taxon>Bacteroidota</taxon>
        <taxon>Cytophagia</taxon>
        <taxon>Cytophagales</taxon>
        <taxon>Cyclobacteriaceae</taxon>
        <taxon>Mariniradius</taxon>
    </lineage>
</organism>
<feature type="compositionally biased region" description="Basic and acidic residues" evidence="7">
    <location>
        <begin position="148"/>
        <end position="160"/>
    </location>
</feature>
<evidence type="ECO:0000313" key="11">
    <source>
        <dbReference type="Proteomes" id="UP000010953"/>
    </source>
</evidence>
<dbReference type="InterPro" id="IPR003593">
    <property type="entry name" value="AAA+_ATPase"/>
</dbReference>
<feature type="domain" description="Sigma-54 factor interaction" evidence="8">
    <location>
        <begin position="159"/>
        <end position="388"/>
    </location>
</feature>
<keyword evidence="5" id="KW-0804">Transcription</keyword>
<dbReference type="GO" id="GO:0043565">
    <property type="term" value="F:sequence-specific DNA binding"/>
    <property type="evidence" value="ECO:0007669"/>
    <property type="project" value="InterPro"/>
</dbReference>
<dbReference type="SUPFAM" id="SSF52540">
    <property type="entry name" value="P-loop containing nucleoside triphosphate hydrolases"/>
    <property type="match status" value="1"/>
</dbReference>
<dbReference type="InterPro" id="IPR001789">
    <property type="entry name" value="Sig_transdc_resp-reg_receiver"/>
</dbReference>
<dbReference type="InterPro" id="IPR002197">
    <property type="entry name" value="HTH_Fis"/>
</dbReference>
<dbReference type="GO" id="GO:0005524">
    <property type="term" value="F:ATP binding"/>
    <property type="evidence" value="ECO:0007669"/>
    <property type="project" value="UniProtKB-KW"/>
</dbReference>
<evidence type="ECO:0000256" key="5">
    <source>
        <dbReference type="ARBA" id="ARBA00023163"/>
    </source>
</evidence>
<feature type="domain" description="Response regulatory" evidence="9">
    <location>
        <begin position="24"/>
        <end position="138"/>
    </location>
</feature>